<dbReference type="PANTHER" id="PTHR30023:SF0">
    <property type="entry name" value="PENICILLIN-SENSITIVE CARBOXYPEPTIDASE A"/>
    <property type="match status" value="1"/>
</dbReference>
<dbReference type="SUPFAM" id="SSF56601">
    <property type="entry name" value="beta-lactamase/transpeptidase-like"/>
    <property type="match status" value="1"/>
</dbReference>
<evidence type="ECO:0000256" key="1">
    <source>
        <dbReference type="ARBA" id="ARBA00006096"/>
    </source>
</evidence>
<feature type="non-terminal residue" evidence="3">
    <location>
        <position position="235"/>
    </location>
</feature>
<name>A0A5J4PIK5_9ZZZZ</name>
<reference evidence="3" key="1">
    <citation type="submission" date="2019-03" db="EMBL/GenBank/DDBJ databases">
        <title>Single cell metagenomics reveals metabolic interactions within the superorganism composed of flagellate Streblomastix strix and complex community of Bacteroidetes bacteria on its surface.</title>
        <authorList>
            <person name="Treitli S.C."/>
            <person name="Kolisko M."/>
            <person name="Husnik F."/>
            <person name="Keeling P."/>
            <person name="Hampl V."/>
        </authorList>
    </citation>
    <scope>NUCLEOTIDE SEQUENCE</scope>
    <source>
        <strain evidence="3">STM</strain>
    </source>
</reference>
<keyword evidence="3" id="KW-0645">Protease</keyword>
<dbReference type="EC" id="3.4.16.4" evidence="3"/>
<evidence type="ECO:0000256" key="2">
    <source>
        <dbReference type="ARBA" id="ARBA00022801"/>
    </source>
</evidence>
<dbReference type="Gene3D" id="3.40.710.10">
    <property type="entry name" value="DD-peptidase/beta-lactamase superfamily"/>
    <property type="match status" value="1"/>
</dbReference>
<dbReference type="EMBL" id="SNRY01008479">
    <property type="protein sequence ID" value="KAA6308454.1"/>
    <property type="molecule type" value="Genomic_DNA"/>
</dbReference>
<proteinExistence type="inferred from homology"/>
<evidence type="ECO:0000313" key="3">
    <source>
        <dbReference type="EMBL" id="KAA6308454.1"/>
    </source>
</evidence>
<protein>
    <submittedName>
        <fullName evidence="3">D-alanyl-D-alanine carboxypeptidase DacB</fullName>
        <ecNumber evidence="3">3.4.16.4</ecNumber>
    </submittedName>
</protein>
<accession>A0A5J4PIK5</accession>
<comment type="similarity">
    <text evidence="1">Belongs to the peptidase S13 family.</text>
</comment>
<comment type="caution">
    <text evidence="3">The sequence shown here is derived from an EMBL/GenBank/DDBJ whole genome shotgun (WGS) entry which is preliminary data.</text>
</comment>
<dbReference type="InterPro" id="IPR012338">
    <property type="entry name" value="Beta-lactam/transpept-like"/>
</dbReference>
<dbReference type="Gene3D" id="3.50.80.20">
    <property type="entry name" value="D-Ala-D-Ala carboxypeptidase C, peptidase S13"/>
    <property type="match status" value="1"/>
</dbReference>
<dbReference type="Pfam" id="PF02113">
    <property type="entry name" value="Peptidase_S13"/>
    <property type="match status" value="1"/>
</dbReference>
<keyword evidence="3" id="KW-0121">Carboxypeptidase</keyword>
<organism evidence="3">
    <name type="scientific">termite gut metagenome</name>
    <dbReference type="NCBI Taxonomy" id="433724"/>
    <lineage>
        <taxon>unclassified sequences</taxon>
        <taxon>metagenomes</taxon>
        <taxon>organismal metagenomes</taxon>
    </lineage>
</organism>
<dbReference type="PANTHER" id="PTHR30023">
    <property type="entry name" value="D-ALANYL-D-ALANINE CARBOXYPEPTIDASE"/>
    <property type="match status" value="1"/>
</dbReference>
<dbReference type="GO" id="GO:0009002">
    <property type="term" value="F:serine-type D-Ala-D-Ala carboxypeptidase activity"/>
    <property type="evidence" value="ECO:0007669"/>
    <property type="project" value="UniProtKB-EC"/>
</dbReference>
<sequence>MFVKKIYLFLCLLLFVGFPTAVWGQDNLTARLNLLIKDNLPSGSEIGVSIYDLTERQPLYAYRADKLSRPASTMKLLTCITALTQPRGNESFHTEVWYKGFIDNDVLHGDIYVIGGFDPEFDEEAMDTLAGGVAAFPFSSIEGNVYGDISMKDSLHWGNGWSWDDNPSPFQPYLSPLMYHKGIVKVTAIPGIRGENATLWCKPQSSFYTVRNETQNHTPNAGRFSVSRNWLKNEN</sequence>
<keyword evidence="2 3" id="KW-0378">Hydrolase</keyword>
<dbReference type="GO" id="GO:0006508">
    <property type="term" value="P:proteolysis"/>
    <property type="evidence" value="ECO:0007669"/>
    <property type="project" value="InterPro"/>
</dbReference>
<dbReference type="GO" id="GO:0000270">
    <property type="term" value="P:peptidoglycan metabolic process"/>
    <property type="evidence" value="ECO:0007669"/>
    <property type="project" value="TreeGrafter"/>
</dbReference>
<dbReference type="InterPro" id="IPR000667">
    <property type="entry name" value="Peptidase_S13"/>
</dbReference>
<gene>
    <name evidence="3" type="ORF">EZS27_039881</name>
</gene>
<dbReference type="AlphaFoldDB" id="A0A5J4PIK5"/>